<comment type="caution">
    <text evidence="3">The sequence shown here is derived from an EMBL/GenBank/DDBJ whole genome shotgun (WGS) entry which is preliminary data.</text>
</comment>
<dbReference type="RefSeq" id="WP_069461045.1">
    <property type="nucleotide sequence ID" value="NZ_LYBW01000064.1"/>
</dbReference>
<dbReference type="InterPro" id="IPR001296">
    <property type="entry name" value="Glyco_trans_1"/>
</dbReference>
<keyword evidence="4" id="KW-1185">Reference proteome</keyword>
<dbReference type="Proteomes" id="UP000094342">
    <property type="component" value="Unassembled WGS sequence"/>
</dbReference>
<accession>A0A1E3V6C1</accession>
<organism evidence="3 4">
    <name type="scientific">Sinorhizobium alkalisoli</name>
    <dbReference type="NCBI Taxonomy" id="1752398"/>
    <lineage>
        <taxon>Bacteria</taxon>
        <taxon>Pseudomonadati</taxon>
        <taxon>Pseudomonadota</taxon>
        <taxon>Alphaproteobacteria</taxon>
        <taxon>Hyphomicrobiales</taxon>
        <taxon>Rhizobiaceae</taxon>
        <taxon>Sinorhizobium/Ensifer group</taxon>
        <taxon>Sinorhizobium</taxon>
    </lineage>
</organism>
<evidence type="ECO:0000313" key="4">
    <source>
        <dbReference type="Proteomes" id="UP000094342"/>
    </source>
</evidence>
<dbReference type="EMBL" id="LYBW01000064">
    <property type="protein sequence ID" value="ODR88661.1"/>
    <property type="molecule type" value="Genomic_DNA"/>
</dbReference>
<evidence type="ECO:0000313" key="3">
    <source>
        <dbReference type="EMBL" id="ODR88661.1"/>
    </source>
</evidence>
<reference evidence="4" key="1">
    <citation type="submission" date="2016-05" db="EMBL/GenBank/DDBJ databases">
        <authorList>
            <person name="Li Y."/>
        </authorList>
    </citation>
    <scope>NUCLEOTIDE SEQUENCE [LARGE SCALE GENOMIC DNA]</scope>
    <source>
        <strain evidence="4">YIC4027</strain>
    </source>
</reference>
<dbReference type="AlphaFoldDB" id="A0A1E3V6C1"/>
<dbReference type="InterPro" id="IPR050194">
    <property type="entry name" value="Glycosyltransferase_grp1"/>
</dbReference>
<feature type="domain" description="Glycosyl transferase family 1" evidence="1">
    <location>
        <begin position="202"/>
        <end position="364"/>
    </location>
</feature>
<evidence type="ECO:0000259" key="2">
    <source>
        <dbReference type="Pfam" id="PF13439"/>
    </source>
</evidence>
<dbReference type="SUPFAM" id="SSF53756">
    <property type="entry name" value="UDP-Glycosyltransferase/glycogen phosphorylase"/>
    <property type="match status" value="1"/>
</dbReference>
<proteinExistence type="predicted"/>
<name>A0A1E3V6C1_9HYPH</name>
<evidence type="ECO:0000259" key="1">
    <source>
        <dbReference type="Pfam" id="PF00534"/>
    </source>
</evidence>
<dbReference type="Pfam" id="PF00534">
    <property type="entry name" value="Glycos_transf_1"/>
    <property type="match status" value="1"/>
</dbReference>
<dbReference type="PANTHER" id="PTHR45947:SF14">
    <property type="entry name" value="SLL1723 PROTEIN"/>
    <property type="match status" value="1"/>
</dbReference>
<dbReference type="Gene3D" id="3.40.50.2000">
    <property type="entry name" value="Glycogen Phosphorylase B"/>
    <property type="match status" value="2"/>
</dbReference>
<dbReference type="InterPro" id="IPR028098">
    <property type="entry name" value="Glyco_trans_4-like_N"/>
</dbReference>
<dbReference type="OrthoDB" id="9802525at2"/>
<dbReference type="GO" id="GO:0016757">
    <property type="term" value="F:glycosyltransferase activity"/>
    <property type="evidence" value="ECO:0007669"/>
    <property type="project" value="InterPro"/>
</dbReference>
<keyword evidence="3" id="KW-0808">Transferase</keyword>
<dbReference type="PANTHER" id="PTHR45947">
    <property type="entry name" value="SULFOQUINOVOSYL TRANSFERASE SQD2"/>
    <property type="match status" value="1"/>
</dbReference>
<protein>
    <submittedName>
        <fullName evidence="3">Colanic acid biosynthesis glycosyltransferase WcaL</fullName>
    </submittedName>
</protein>
<gene>
    <name evidence="3" type="ORF">A8M32_24630</name>
</gene>
<feature type="domain" description="Glycosyltransferase subfamily 4-like N-terminal" evidence="2">
    <location>
        <begin position="15"/>
        <end position="187"/>
    </location>
</feature>
<dbReference type="Pfam" id="PF13439">
    <property type="entry name" value="Glyco_transf_4"/>
    <property type="match status" value="1"/>
</dbReference>
<sequence>MRIGFVVGQFPQLSETFVIGQMVGLLKRGFEVEVVCNGITDCHLANSGREPLATLLERTRDWWGAAARARPALRRLPPKLHDKVSTALDLTSVARLNGCDAVVAHFGHNGARAARLKKWKRLTPPIVTIFHGYDVGVPMHEGDLDRYSDLFRHGTLNLTVNDFFRRALIGAGAPKEKVAVHHMGIDLHNISYAWKSWRDASLQLVSVCRLAEKKGVEFALRALGRLAIDAPKLAWHYRIIGDGPLRKELEALARTLGITDRVSFLGSLAHDDVKQWLRRSHAFVLPSVTASNGDVEGIPVALMEAMAAGLTVVSTDHSGIPELVEDQKTGFLAPERDFETLAKRLRFVAEHPERCEPIARQARRKVEAEFDAERLDDEFAGIVGRFAKKRQAA</sequence>
<dbReference type="STRING" id="1752398.A8M32_24630"/>